<dbReference type="PROSITE" id="PS00071">
    <property type="entry name" value="GAPDH"/>
    <property type="match status" value="1"/>
</dbReference>
<reference evidence="6 7" key="1">
    <citation type="submission" date="2024-09" db="EMBL/GenBank/DDBJ databases">
        <authorList>
            <person name="Sun Q."/>
            <person name="Mori K."/>
        </authorList>
    </citation>
    <scope>NUCLEOTIDE SEQUENCE [LARGE SCALE GENOMIC DNA]</scope>
    <source>
        <strain evidence="6 7">CGMCC 1.9126</strain>
    </source>
</reference>
<dbReference type="CDD" id="cd18126">
    <property type="entry name" value="GAPDH_I_C"/>
    <property type="match status" value="1"/>
</dbReference>
<dbReference type="EMBL" id="JBHLUU010000015">
    <property type="protein sequence ID" value="MFC0474202.1"/>
    <property type="molecule type" value="Genomic_DNA"/>
</dbReference>
<dbReference type="InterPro" id="IPR036291">
    <property type="entry name" value="NAD(P)-bd_dom_sf"/>
</dbReference>
<dbReference type="InterPro" id="IPR020828">
    <property type="entry name" value="GlycerAld_3-P_DH_NAD(P)-bd"/>
</dbReference>
<comment type="similarity">
    <text evidence="1 3">Belongs to the glyceraldehyde-3-phosphate dehydrogenase family.</text>
</comment>
<evidence type="ECO:0000256" key="1">
    <source>
        <dbReference type="ARBA" id="ARBA00007406"/>
    </source>
</evidence>
<dbReference type="NCBIfam" id="TIGR01534">
    <property type="entry name" value="GAPDH-I"/>
    <property type="match status" value="1"/>
</dbReference>
<proteinExistence type="inferred from homology"/>
<dbReference type="InterPro" id="IPR020829">
    <property type="entry name" value="GlycerAld_3-P_DH_cat"/>
</dbReference>
<dbReference type="RefSeq" id="WP_160546655.1">
    <property type="nucleotide sequence ID" value="NZ_JBHLUU010000015.1"/>
</dbReference>
<dbReference type="EC" id="1.2.1.-" evidence="4"/>
<dbReference type="PIRSF" id="PIRSF000149">
    <property type="entry name" value="GAP_DH"/>
    <property type="match status" value="1"/>
</dbReference>
<dbReference type="InterPro" id="IPR020831">
    <property type="entry name" value="GlycerAld/Erythrose_P_DH"/>
</dbReference>
<evidence type="ECO:0000256" key="4">
    <source>
        <dbReference type="RuleBase" id="RU361160"/>
    </source>
</evidence>
<feature type="domain" description="Glyceraldehyde 3-phosphate dehydrogenase NAD(P) binding" evidence="5">
    <location>
        <begin position="3"/>
        <end position="152"/>
    </location>
</feature>
<sequence>MKARVAINGFGRIGRMVFRKAICDETLEIVAINASYPAETLAHLIKYDTNHGKFDGEVVAEDDSLLVNGKRVKLINHRNPEELPWHSLNIDIVIEATGKFNAREKASLHLDAGAKKVILTAPGKGEDITIVMGVNEHELNIYEHDIISNASCTTNCLAPVVKILEDKFGIINGLMTTVHAYTNDQKNIDNPHKDLRRARACGQSIIPTSTGAAKALSLVLPNMKGKLHGMSLRVPTTNVSLVDLVVDLKREVTIDEVNDVFETASMDELKGILAITEEPLVSVDFNTNEHSAIVDGLSTMVIGANKVKVLAWYDNEWGYSCRVVDLTKHVANQLSLASDNIKRVSSL</sequence>
<dbReference type="PRINTS" id="PR00078">
    <property type="entry name" value="G3PDHDRGNASE"/>
</dbReference>
<protein>
    <recommendedName>
        <fullName evidence="4">Glyceraldehyde-3-phosphate dehydrogenase</fullName>
        <ecNumber evidence="4">1.2.1.-</ecNumber>
    </recommendedName>
</protein>
<dbReference type="SMART" id="SM00846">
    <property type="entry name" value="Gp_dh_N"/>
    <property type="match status" value="1"/>
</dbReference>
<evidence type="ECO:0000259" key="5">
    <source>
        <dbReference type="SMART" id="SM00846"/>
    </source>
</evidence>
<dbReference type="CDD" id="cd05214">
    <property type="entry name" value="GAPDH_I_N"/>
    <property type="match status" value="1"/>
</dbReference>
<dbReference type="Pfam" id="PF00044">
    <property type="entry name" value="Gp_dh_N"/>
    <property type="match status" value="1"/>
</dbReference>
<dbReference type="SUPFAM" id="SSF51735">
    <property type="entry name" value="NAD(P)-binding Rossmann-fold domains"/>
    <property type="match status" value="1"/>
</dbReference>
<comment type="caution">
    <text evidence="6">The sequence shown here is derived from an EMBL/GenBank/DDBJ whole genome shotgun (WGS) entry which is preliminary data.</text>
</comment>
<evidence type="ECO:0000313" key="7">
    <source>
        <dbReference type="Proteomes" id="UP001589738"/>
    </source>
</evidence>
<dbReference type="Proteomes" id="UP001589738">
    <property type="component" value="Unassembled WGS sequence"/>
</dbReference>
<dbReference type="SUPFAM" id="SSF55347">
    <property type="entry name" value="Glyceraldehyde-3-phosphate dehydrogenase-like, C-terminal domain"/>
    <property type="match status" value="1"/>
</dbReference>
<dbReference type="Gene3D" id="3.30.360.10">
    <property type="entry name" value="Dihydrodipicolinate Reductase, domain 2"/>
    <property type="match status" value="1"/>
</dbReference>
<dbReference type="Gene3D" id="3.40.50.720">
    <property type="entry name" value="NAD(P)-binding Rossmann-like Domain"/>
    <property type="match status" value="1"/>
</dbReference>
<dbReference type="InterPro" id="IPR006424">
    <property type="entry name" value="Glyceraldehyde-3-P_DH_1"/>
</dbReference>
<organism evidence="6 7">
    <name type="scientific">Robertmurraya beringensis</name>
    <dbReference type="NCBI Taxonomy" id="641660"/>
    <lineage>
        <taxon>Bacteria</taxon>
        <taxon>Bacillati</taxon>
        <taxon>Bacillota</taxon>
        <taxon>Bacilli</taxon>
        <taxon>Bacillales</taxon>
        <taxon>Bacillaceae</taxon>
        <taxon>Robertmurraya</taxon>
    </lineage>
</organism>
<evidence type="ECO:0000256" key="2">
    <source>
        <dbReference type="ARBA" id="ARBA00023002"/>
    </source>
</evidence>
<keyword evidence="2 4" id="KW-0560">Oxidoreductase</keyword>
<gene>
    <name evidence="6" type="ORF">ACFFHF_02685</name>
</gene>
<dbReference type="PANTHER" id="PTHR43148">
    <property type="entry name" value="GLYCERALDEHYDE-3-PHOSPHATE DEHYDROGENASE 2"/>
    <property type="match status" value="1"/>
</dbReference>
<keyword evidence="7" id="KW-1185">Reference proteome</keyword>
<name>A0ABV6KLL2_9BACI</name>
<evidence type="ECO:0000313" key="6">
    <source>
        <dbReference type="EMBL" id="MFC0474202.1"/>
    </source>
</evidence>
<dbReference type="Pfam" id="PF02800">
    <property type="entry name" value="Gp_dh_C"/>
    <property type="match status" value="1"/>
</dbReference>
<dbReference type="NCBIfam" id="NF005830">
    <property type="entry name" value="PRK07729.1"/>
    <property type="match status" value="1"/>
</dbReference>
<accession>A0ABV6KLL2</accession>
<dbReference type="InterPro" id="IPR020830">
    <property type="entry name" value="GlycerAld_3-P_DH_AS"/>
</dbReference>
<evidence type="ECO:0000256" key="3">
    <source>
        <dbReference type="RuleBase" id="RU000397"/>
    </source>
</evidence>